<dbReference type="Gene3D" id="1.25.40.20">
    <property type="entry name" value="Ankyrin repeat-containing domain"/>
    <property type="match status" value="1"/>
</dbReference>
<keyword evidence="4 9" id="KW-0863">Zinc-finger</keyword>
<dbReference type="Pfam" id="PF12796">
    <property type="entry name" value="Ank_2"/>
    <property type="match status" value="1"/>
</dbReference>
<evidence type="ECO:0000256" key="2">
    <source>
        <dbReference type="ARBA" id="ARBA00022723"/>
    </source>
</evidence>
<dbReference type="Gene3D" id="1.20.5.170">
    <property type="match status" value="1"/>
</dbReference>
<sequence>MSKRVRSREVCADCSAPEPRWASVNRGVLICDECCSIHRGLGRHSSQVRHLTHSLWPPSQLQMVQALYGNGANSIWEHSLLDPSSAMSGKRKANPQDKVHPNKTEFIKAKYQMLAYVHRMPCREDDSVTAKDLSKQLHSSVRTGNLETCLRLLSLGAQANFFHPEKGNTPLHIAARAGQVLQAELLAVYGADPGALDSSGKTPTDYARQAGHHELAERLVEIQYELTDRLTFYLCGRRPGVYPQPSRLLLCSWELLFFSCCGSACVADHRSGQHFIIPQMADSSLDLSEFAKAAKKKLQSLSNHQFEELAMDVYDEVDRRETDAVWLATQNHSALVTDTTVVPFLPVNPEYSSTRNQASCGRQKLARFSANEFATLVIDILNDAKRRQWGNSCESPKDNVELILQGIDGRHDSESQDNDQPDYDSVASDEDPVPEATCGDSSTERRTKAGSSESSDLSDGPITVQEFMEVKSALTASEAKIQQLLKVNCHLSEELRLMQSKLNSLQTENTTLRWQAPGGQQPLQGPFNRHPPRGGRAMSMYETGYSAKQYPHRVEMGRHEDGVILQPFPSNKCMILGCELPECVALRMSTFSPLFDGCLLVSPQGCSLEGQTVAQESDYDTTPSRSEPEETGPLPAPDAAQPGEEGGEEAAMPCTEDVICKTEQITKNIQELLRAAQETKHESFLPCSEKIRLAVTEMAALFPKRPSSETVRGSLCLLTASASRLHGECQKAAEHSPCPSDIQLVTQQVIQCAYDIAKAAKQLVTVTTKE</sequence>
<evidence type="ECO:0000256" key="4">
    <source>
        <dbReference type="ARBA" id="ARBA00022771"/>
    </source>
</evidence>
<dbReference type="GO" id="GO:0098793">
    <property type="term" value="C:presynapse"/>
    <property type="evidence" value="ECO:0007669"/>
    <property type="project" value="GOC"/>
</dbReference>
<dbReference type="KEGG" id="tng:GSTEN00017248G001"/>
<feature type="repeat" description="ANK" evidence="8">
    <location>
        <begin position="166"/>
        <end position="198"/>
    </location>
</feature>
<dbReference type="Gene3D" id="1.20.120.330">
    <property type="entry name" value="Nucleotidyltransferases domain 2"/>
    <property type="match status" value="1"/>
</dbReference>
<organism evidence="12">
    <name type="scientific">Tetraodon nigroviridis</name>
    <name type="common">Spotted green pufferfish</name>
    <name type="synonym">Chelonodon nigroviridis</name>
    <dbReference type="NCBI Taxonomy" id="99883"/>
    <lineage>
        <taxon>Eukaryota</taxon>
        <taxon>Metazoa</taxon>
        <taxon>Chordata</taxon>
        <taxon>Craniata</taxon>
        <taxon>Vertebrata</taxon>
        <taxon>Euteleostomi</taxon>
        <taxon>Actinopterygii</taxon>
        <taxon>Neopterygii</taxon>
        <taxon>Teleostei</taxon>
        <taxon>Neoteleostei</taxon>
        <taxon>Acanthomorphata</taxon>
        <taxon>Eupercaria</taxon>
        <taxon>Tetraodontiformes</taxon>
        <taxon>Tetradontoidea</taxon>
        <taxon>Tetraodontidae</taxon>
        <taxon>Tetraodon</taxon>
    </lineage>
</organism>
<comment type="caution">
    <text evidence="12">The sequence shown here is derived from an EMBL/GenBank/DDBJ whole genome shotgun (WGS) entry which is preliminary data.</text>
</comment>
<proteinExistence type="predicted"/>
<reference evidence="12" key="1">
    <citation type="journal article" date="2004" name="Nature">
        <title>Genome duplication in the teleost fish Tetraodon nigroviridis reveals the early vertebrate proto-karyotype.</title>
        <authorList>
            <person name="Jaillon O."/>
            <person name="Aury J.-M."/>
            <person name="Brunet F."/>
            <person name="Petit J.-L."/>
            <person name="Stange-Thomann N."/>
            <person name="Mauceli E."/>
            <person name="Bouneau L."/>
            <person name="Fischer C."/>
            <person name="Ozouf-Costaz C."/>
            <person name="Bernot A."/>
            <person name="Nicaud S."/>
            <person name="Jaffe D."/>
            <person name="Fisher S."/>
            <person name="Lutfalla G."/>
            <person name="Dossat C."/>
            <person name="Segurens B."/>
            <person name="Dasilva C."/>
            <person name="Salanoubat M."/>
            <person name="Levy M."/>
            <person name="Boudet N."/>
            <person name="Castellano S."/>
            <person name="Anthouard V."/>
            <person name="Jubin C."/>
            <person name="Castelli V."/>
            <person name="Katinka M."/>
            <person name="Vacherie B."/>
            <person name="Biemont C."/>
            <person name="Skalli Z."/>
            <person name="Cattolico L."/>
            <person name="Poulain J."/>
            <person name="De Berardinis V."/>
            <person name="Cruaud C."/>
            <person name="Duprat S."/>
            <person name="Brottier P."/>
            <person name="Coutanceau J.-P."/>
            <person name="Gouzy J."/>
            <person name="Parra G."/>
            <person name="Lardier G."/>
            <person name="Chapple C."/>
            <person name="McKernan K.J."/>
            <person name="McEwan P."/>
            <person name="Bosak S."/>
            <person name="Kellis M."/>
            <person name="Volff J.-N."/>
            <person name="Guigo R."/>
            <person name="Zody M.C."/>
            <person name="Mesirov J."/>
            <person name="Lindblad-Toh K."/>
            <person name="Birren B."/>
            <person name="Nusbaum C."/>
            <person name="Kahn D."/>
            <person name="Robinson-Rechavi M."/>
            <person name="Laudet V."/>
            <person name="Schachter V."/>
            <person name="Quetier F."/>
            <person name="Saurin W."/>
            <person name="Scarpelli C."/>
            <person name="Wincker P."/>
            <person name="Lander E.S."/>
            <person name="Weissenbach J."/>
            <person name="Roest Crollius H."/>
        </authorList>
    </citation>
    <scope>NUCLEOTIDE SEQUENCE [LARGE SCALE GENOMIC DNA]</scope>
</reference>
<dbReference type="Pfam" id="PF08518">
    <property type="entry name" value="GIT_SHD"/>
    <property type="match status" value="2"/>
</dbReference>
<feature type="compositionally biased region" description="Polar residues" evidence="10">
    <location>
        <begin position="614"/>
        <end position="625"/>
    </location>
</feature>
<dbReference type="SUPFAM" id="SSF57863">
    <property type="entry name" value="ArfGap/RecO-like zinc finger"/>
    <property type="match status" value="1"/>
</dbReference>
<dbReference type="GO" id="GO:0036465">
    <property type="term" value="P:synaptic vesicle recycling"/>
    <property type="evidence" value="ECO:0007669"/>
    <property type="project" value="TreeGrafter"/>
</dbReference>
<dbReference type="PANTHER" id="PTHR46097:SF2">
    <property type="entry name" value="G PROTEIN-COUPLED RECEPTOR KINASE INTERACTING ARFGAP 2 ISOFORM X1"/>
    <property type="match status" value="1"/>
</dbReference>
<dbReference type="SUPFAM" id="SSF48403">
    <property type="entry name" value="Ankyrin repeat"/>
    <property type="match status" value="1"/>
</dbReference>
<evidence type="ECO:0000256" key="5">
    <source>
        <dbReference type="ARBA" id="ARBA00022833"/>
    </source>
</evidence>
<dbReference type="InterPro" id="IPR032352">
    <property type="entry name" value="GIT1/2_CC"/>
</dbReference>
<feature type="region of interest" description="Disordered" evidence="10">
    <location>
        <begin position="614"/>
        <end position="651"/>
    </location>
</feature>
<feature type="compositionally biased region" description="Low complexity" evidence="10">
    <location>
        <begin position="637"/>
        <end position="651"/>
    </location>
</feature>
<evidence type="ECO:0000313" key="12">
    <source>
        <dbReference type="EMBL" id="CAF99237.1"/>
    </source>
</evidence>
<dbReference type="GO" id="GO:0032012">
    <property type="term" value="P:regulation of ARF protein signal transduction"/>
    <property type="evidence" value="ECO:0007669"/>
    <property type="project" value="InterPro"/>
</dbReference>
<dbReference type="GO" id="GO:0005096">
    <property type="term" value="F:GTPase activator activity"/>
    <property type="evidence" value="ECO:0007669"/>
    <property type="project" value="UniProtKB-KW"/>
</dbReference>
<dbReference type="PROSITE" id="PS50115">
    <property type="entry name" value="ARFGAP"/>
    <property type="match status" value="1"/>
</dbReference>
<protein>
    <submittedName>
        <fullName evidence="12">(spotted green pufferfish) hypothetical protein</fullName>
    </submittedName>
</protein>
<dbReference type="InterPro" id="IPR013724">
    <property type="entry name" value="GIT_SHD"/>
</dbReference>
<dbReference type="InterPro" id="IPR001164">
    <property type="entry name" value="ArfGAP_dom"/>
</dbReference>
<dbReference type="InterPro" id="IPR002110">
    <property type="entry name" value="Ankyrin_rpt"/>
</dbReference>
<dbReference type="PROSITE" id="PS50088">
    <property type="entry name" value="ANK_REPEAT"/>
    <property type="match status" value="1"/>
</dbReference>
<dbReference type="FunFam" id="1.25.40.20:FF:000013">
    <property type="entry name" value="ARF GTPase-activating protein GIT1 isoform 1"/>
    <property type="match status" value="1"/>
</dbReference>
<dbReference type="Pfam" id="PF16559">
    <property type="entry name" value="GIT_CC"/>
    <property type="match status" value="1"/>
</dbReference>
<evidence type="ECO:0000256" key="3">
    <source>
        <dbReference type="ARBA" id="ARBA00022737"/>
    </source>
</evidence>
<dbReference type="Pfam" id="PF01412">
    <property type="entry name" value="ArfGap"/>
    <property type="match status" value="1"/>
</dbReference>
<keyword evidence="5" id="KW-0862">Zinc</keyword>
<evidence type="ECO:0000256" key="1">
    <source>
        <dbReference type="ARBA" id="ARBA00022468"/>
    </source>
</evidence>
<dbReference type="InterPro" id="IPR037278">
    <property type="entry name" value="ARFGAP/RecO"/>
</dbReference>
<dbReference type="SMART" id="SM00105">
    <property type="entry name" value="ArfGap"/>
    <property type="match status" value="1"/>
</dbReference>
<dbReference type="FunFam" id="1.10.220.150:FF:000003">
    <property type="entry name" value="ARF GTPase-activating protein GIT2 isoform 1"/>
    <property type="match status" value="1"/>
</dbReference>
<accession>Q4SJE5</accession>
<reference evidence="12" key="2">
    <citation type="submission" date="2004-02" db="EMBL/GenBank/DDBJ databases">
        <authorList>
            <consortium name="Genoscope"/>
            <consortium name="Whitehead Institute Centre for Genome Research"/>
        </authorList>
    </citation>
    <scope>NUCLEOTIDE SEQUENCE</scope>
</reference>
<dbReference type="GO" id="GO:0031267">
    <property type="term" value="F:small GTPase binding"/>
    <property type="evidence" value="ECO:0007669"/>
    <property type="project" value="TreeGrafter"/>
</dbReference>
<dbReference type="InterPro" id="IPR038508">
    <property type="entry name" value="ArfGAP_dom_sf"/>
</dbReference>
<dbReference type="SMART" id="SM00555">
    <property type="entry name" value="GIT"/>
    <property type="match status" value="2"/>
</dbReference>
<dbReference type="InterPro" id="IPR036770">
    <property type="entry name" value="Ankyrin_rpt-contain_sf"/>
</dbReference>
<dbReference type="InterPro" id="IPR047161">
    <property type="entry name" value="GIT-like"/>
</dbReference>
<feature type="compositionally biased region" description="Acidic residues" evidence="10">
    <location>
        <begin position="415"/>
        <end position="433"/>
    </location>
</feature>
<name>Q4SJE5_TETNG</name>
<dbReference type="PRINTS" id="PR00405">
    <property type="entry name" value="REVINTRACTNG"/>
</dbReference>
<feature type="domain" description="Arf-GAP" evidence="11">
    <location>
        <begin position="1"/>
        <end position="124"/>
    </location>
</feature>
<dbReference type="GO" id="GO:0007420">
    <property type="term" value="P:brain development"/>
    <property type="evidence" value="ECO:0007669"/>
    <property type="project" value="InterPro"/>
</dbReference>
<evidence type="ECO:0000259" key="11">
    <source>
        <dbReference type="PROSITE" id="PS50115"/>
    </source>
</evidence>
<dbReference type="EMBL" id="CAAE01014575">
    <property type="protein sequence ID" value="CAF99237.1"/>
    <property type="molecule type" value="Genomic_DNA"/>
</dbReference>
<dbReference type="OrthoDB" id="5588096at2759"/>
<keyword evidence="6 8" id="KW-0040">ANK repeat</keyword>
<dbReference type="GO" id="GO:0008270">
    <property type="term" value="F:zinc ion binding"/>
    <property type="evidence" value="ECO:0007669"/>
    <property type="project" value="UniProtKB-KW"/>
</dbReference>
<evidence type="ECO:0000256" key="9">
    <source>
        <dbReference type="PROSITE-ProRule" id="PRU00288"/>
    </source>
</evidence>
<keyword evidence="7" id="KW-0175">Coiled coil</keyword>
<dbReference type="Gene3D" id="1.10.220.150">
    <property type="entry name" value="Arf GTPase activating protein"/>
    <property type="match status" value="1"/>
</dbReference>
<dbReference type="Pfam" id="PF12205">
    <property type="entry name" value="GIT1_C"/>
    <property type="match status" value="1"/>
</dbReference>
<evidence type="ECO:0000256" key="7">
    <source>
        <dbReference type="ARBA" id="ARBA00023054"/>
    </source>
</evidence>
<dbReference type="InterPro" id="IPR022018">
    <property type="entry name" value="GIT1_C"/>
</dbReference>
<dbReference type="AlphaFoldDB" id="Q4SJE5"/>
<feature type="non-terminal residue" evidence="12">
    <location>
        <position position="1"/>
    </location>
</feature>
<keyword evidence="2" id="KW-0479">Metal-binding</keyword>
<dbReference type="GO" id="GO:0008277">
    <property type="term" value="P:regulation of G protein-coupled receptor signaling pathway"/>
    <property type="evidence" value="ECO:0007669"/>
    <property type="project" value="TreeGrafter"/>
</dbReference>
<keyword evidence="1" id="KW-0343">GTPase activation</keyword>
<keyword evidence="3" id="KW-0677">Repeat</keyword>
<evidence type="ECO:0000256" key="8">
    <source>
        <dbReference type="PROSITE-ProRule" id="PRU00023"/>
    </source>
</evidence>
<evidence type="ECO:0000256" key="10">
    <source>
        <dbReference type="SAM" id="MobiDB-lite"/>
    </source>
</evidence>
<feature type="region of interest" description="Disordered" evidence="10">
    <location>
        <begin position="409"/>
        <end position="462"/>
    </location>
</feature>
<dbReference type="PANTHER" id="PTHR46097">
    <property type="entry name" value="G PROTEIN-COUPLED RECEPTOR KINASE INTERACTING ARFGAP"/>
    <property type="match status" value="1"/>
</dbReference>
<dbReference type="SMART" id="SM00248">
    <property type="entry name" value="ANK"/>
    <property type="match status" value="3"/>
</dbReference>
<dbReference type="PROSITE" id="PS50297">
    <property type="entry name" value="ANK_REP_REGION"/>
    <property type="match status" value="1"/>
</dbReference>
<evidence type="ECO:0000256" key="6">
    <source>
        <dbReference type="ARBA" id="ARBA00023043"/>
    </source>
</evidence>
<gene>
    <name evidence="12" type="ORF">GSTENG00017248001</name>
</gene>